<reference evidence="2 3" key="1">
    <citation type="submission" date="2021-01" db="EMBL/GenBank/DDBJ databases">
        <title>Chryseolinea sp. Jin1 Genome sequencing and assembly.</title>
        <authorList>
            <person name="Kim I."/>
        </authorList>
    </citation>
    <scope>NUCLEOTIDE SEQUENCE [LARGE SCALE GENOMIC DNA]</scope>
    <source>
        <strain evidence="2 3">Jin1</strain>
    </source>
</reference>
<name>A0ABS1L1A4_9BACT</name>
<comment type="caution">
    <text evidence="2">The sequence shown here is derived from an EMBL/GenBank/DDBJ whole genome shotgun (WGS) entry which is preliminary data.</text>
</comment>
<gene>
    <name evidence="2" type="ORF">JI741_29630</name>
</gene>
<dbReference type="Gene3D" id="2.130.10.130">
    <property type="entry name" value="Integrin alpha, N-terminal"/>
    <property type="match status" value="2"/>
</dbReference>
<dbReference type="PANTHER" id="PTHR44103:SF1">
    <property type="entry name" value="PROPROTEIN CONVERTASE P"/>
    <property type="match status" value="1"/>
</dbReference>
<proteinExistence type="predicted"/>
<evidence type="ECO:0000256" key="1">
    <source>
        <dbReference type="ARBA" id="ARBA00022729"/>
    </source>
</evidence>
<dbReference type="Pfam" id="PF13517">
    <property type="entry name" value="FG-GAP_3"/>
    <property type="match status" value="2"/>
</dbReference>
<dbReference type="InterPro" id="IPR028994">
    <property type="entry name" value="Integrin_alpha_N"/>
</dbReference>
<evidence type="ECO:0000313" key="2">
    <source>
        <dbReference type="EMBL" id="MBL0745429.1"/>
    </source>
</evidence>
<dbReference type="Proteomes" id="UP000613030">
    <property type="component" value="Unassembled WGS sequence"/>
</dbReference>
<protein>
    <submittedName>
        <fullName evidence="2">VCBS repeat-containing protein</fullName>
    </submittedName>
</protein>
<sequence length="366" mass="41020">MNAQPGSKPPATAALRFHRVQIASENFESAEVFDVNNDGQPDIVSGSYWYKGPAFKQKFFIGDVRREGEYYDDFSTIPVDVNEDGKMDFVTGGWWGNNIRWRENPGNEGPWTEHSIATTGNVETTRAWDVDGDGILELVPNTPGKPLVYYQKQKGTTTFTGHKVVDEHGHGLGFGDVNGDGRGDFVISTGWVEAPATKGGTWTLHKEFDLTHASIPILVTDVNHDGRSDLVVGHGHDYGLLWYEQKLEKGIRKWIEHPIDLLNSQYHTMLWTDLDNDGRNELVTGKRYRAHNEKDPGSFDDLGLYYFVWNGENFTKQVISYGPFGEGKGTGNYFAAADVDANGWKDIVVAGKEGLFVFYNQGWKDK</sequence>
<accession>A0ABS1L1A4</accession>
<organism evidence="2 3">
    <name type="scientific">Chryseolinea lacunae</name>
    <dbReference type="NCBI Taxonomy" id="2801331"/>
    <lineage>
        <taxon>Bacteria</taxon>
        <taxon>Pseudomonadati</taxon>
        <taxon>Bacteroidota</taxon>
        <taxon>Cytophagia</taxon>
        <taxon>Cytophagales</taxon>
        <taxon>Fulvivirgaceae</taxon>
        <taxon>Chryseolinea</taxon>
    </lineage>
</organism>
<dbReference type="SUPFAM" id="SSF69318">
    <property type="entry name" value="Integrin alpha N-terminal domain"/>
    <property type="match status" value="1"/>
</dbReference>
<dbReference type="PANTHER" id="PTHR44103">
    <property type="entry name" value="PROPROTEIN CONVERTASE P"/>
    <property type="match status" value="1"/>
</dbReference>
<dbReference type="InterPro" id="IPR013517">
    <property type="entry name" value="FG-GAP"/>
</dbReference>
<dbReference type="EMBL" id="JAERRB010000016">
    <property type="protein sequence ID" value="MBL0745429.1"/>
    <property type="molecule type" value="Genomic_DNA"/>
</dbReference>
<evidence type="ECO:0000313" key="3">
    <source>
        <dbReference type="Proteomes" id="UP000613030"/>
    </source>
</evidence>
<keyword evidence="3" id="KW-1185">Reference proteome</keyword>
<keyword evidence="1" id="KW-0732">Signal</keyword>